<feature type="transmembrane region" description="Helical" evidence="1">
    <location>
        <begin position="68"/>
        <end position="85"/>
    </location>
</feature>
<feature type="transmembrane region" description="Helical" evidence="1">
    <location>
        <begin position="7"/>
        <end position="24"/>
    </location>
</feature>
<feature type="transmembrane region" description="Helical" evidence="1">
    <location>
        <begin position="36"/>
        <end position="56"/>
    </location>
</feature>
<name>A0AA96RI07_9BACL</name>
<evidence type="ECO:0000256" key="1">
    <source>
        <dbReference type="SAM" id="Phobius"/>
    </source>
</evidence>
<dbReference type="Proteomes" id="UP001305702">
    <property type="component" value="Chromosome"/>
</dbReference>
<dbReference type="AlphaFoldDB" id="A0AA96RI07"/>
<organism evidence="2 3">
    <name type="scientific">Paenibacillus aurantius</name>
    <dbReference type="NCBI Taxonomy" id="2918900"/>
    <lineage>
        <taxon>Bacteria</taxon>
        <taxon>Bacillati</taxon>
        <taxon>Bacillota</taxon>
        <taxon>Bacilli</taxon>
        <taxon>Bacillales</taxon>
        <taxon>Paenibacillaceae</taxon>
        <taxon>Paenibacillus</taxon>
    </lineage>
</organism>
<dbReference type="InterPro" id="IPR019074">
    <property type="entry name" value="YabQ"/>
</dbReference>
<dbReference type="KEGG" id="paun:MJA45_00995"/>
<sequence length="194" mass="23297">MTLQTQFVTMGMMFLSGLALGVVFDTYRVLTGQLRMPLWLISLFDLVYWAGSTLFVFRMLYYSNQGDLRFYVFLGLAVGVTFHYWFLSRPVIRLVLLLIKLVRWLARMIRRTFELVVVKPIILLYRLVKILAGFVLVLAVFLYRIVIQLLYPIWKLLRWMTSPLWKRLSWPLWMKRWLTRSREWVAGMIRSLFK</sequence>
<dbReference type="NCBIfam" id="TIGR02893">
    <property type="entry name" value="spore_yabQ"/>
    <property type="match status" value="1"/>
</dbReference>
<keyword evidence="3" id="KW-1185">Reference proteome</keyword>
<proteinExistence type="predicted"/>
<dbReference type="EMBL" id="CP130318">
    <property type="protein sequence ID" value="WNQ11684.1"/>
    <property type="molecule type" value="Genomic_DNA"/>
</dbReference>
<evidence type="ECO:0000313" key="2">
    <source>
        <dbReference type="EMBL" id="WNQ11684.1"/>
    </source>
</evidence>
<reference evidence="2 3" key="1">
    <citation type="submission" date="2022-02" db="EMBL/GenBank/DDBJ databases">
        <title>Paenibacillus sp. MBLB1776 Whole Genome Shotgun Sequencing.</title>
        <authorList>
            <person name="Hwang C.Y."/>
            <person name="Cho E.-S."/>
            <person name="Seo M.-J."/>
        </authorList>
    </citation>
    <scope>NUCLEOTIDE SEQUENCE [LARGE SCALE GENOMIC DNA]</scope>
    <source>
        <strain evidence="2 3">MBLB1776</strain>
    </source>
</reference>
<keyword evidence="1" id="KW-0472">Membrane</keyword>
<keyword evidence="1" id="KW-1133">Transmembrane helix</keyword>
<gene>
    <name evidence="2" type="primary">yabQ</name>
    <name evidence="2" type="ORF">MJA45_00995</name>
</gene>
<dbReference type="RefSeq" id="WP_315605462.1">
    <property type="nucleotide sequence ID" value="NZ_CP130318.1"/>
</dbReference>
<dbReference type="Pfam" id="PF09578">
    <property type="entry name" value="Spore_YabQ"/>
    <property type="match status" value="1"/>
</dbReference>
<keyword evidence="1" id="KW-0812">Transmembrane</keyword>
<feature type="transmembrane region" description="Helical" evidence="1">
    <location>
        <begin position="130"/>
        <end position="154"/>
    </location>
</feature>
<accession>A0AA96RI07</accession>
<evidence type="ECO:0000313" key="3">
    <source>
        <dbReference type="Proteomes" id="UP001305702"/>
    </source>
</evidence>
<protein>
    <submittedName>
        <fullName evidence="2">Spore cortex biosynthesis protein YabQ</fullName>
    </submittedName>
</protein>